<protein>
    <submittedName>
        <fullName evidence="1">Uncharacterized protein</fullName>
    </submittedName>
</protein>
<accession>A0A099NKG4</accession>
<dbReference type="Proteomes" id="UP000029867">
    <property type="component" value="Unassembled WGS sequence"/>
</dbReference>
<proteinExistence type="predicted"/>
<evidence type="ECO:0000313" key="2">
    <source>
        <dbReference type="Proteomes" id="UP000029867"/>
    </source>
</evidence>
<dbReference type="AlphaFoldDB" id="A0A099NKG4"/>
<name>A0A099NKG4_PICKU</name>
<dbReference type="HOGENOM" id="CLU_3412115_0_0_1"/>
<dbReference type="EMBL" id="JQFK01002057">
    <property type="protein sequence ID" value="KGK32609.1"/>
    <property type="molecule type" value="Genomic_DNA"/>
</dbReference>
<feature type="non-terminal residue" evidence="1">
    <location>
        <position position="1"/>
    </location>
</feature>
<reference evidence="2" key="1">
    <citation type="journal article" date="2014" name="Microb. Cell Fact.">
        <title>Exploiting Issatchenkia orientalis SD108 for succinic acid production.</title>
        <authorList>
            <person name="Xiao H."/>
            <person name="Shao Z."/>
            <person name="Jiang Y."/>
            <person name="Dole S."/>
            <person name="Zhao H."/>
        </authorList>
    </citation>
    <scope>NUCLEOTIDE SEQUENCE [LARGE SCALE GENOMIC DNA]</scope>
    <source>
        <strain evidence="2">SD108</strain>
    </source>
</reference>
<gene>
    <name evidence="1" type="ORF">JL09_g6784</name>
</gene>
<comment type="caution">
    <text evidence="1">The sequence shown here is derived from an EMBL/GenBank/DDBJ whole genome shotgun (WGS) entry which is preliminary data.</text>
</comment>
<organism evidence="1 2">
    <name type="scientific">Pichia kudriavzevii</name>
    <name type="common">Yeast</name>
    <name type="synonym">Issatchenkia orientalis</name>
    <dbReference type="NCBI Taxonomy" id="4909"/>
    <lineage>
        <taxon>Eukaryota</taxon>
        <taxon>Fungi</taxon>
        <taxon>Dikarya</taxon>
        <taxon>Ascomycota</taxon>
        <taxon>Saccharomycotina</taxon>
        <taxon>Pichiomycetes</taxon>
        <taxon>Pichiales</taxon>
        <taxon>Pichiaceae</taxon>
        <taxon>Pichia</taxon>
    </lineage>
</organism>
<evidence type="ECO:0000313" key="1">
    <source>
        <dbReference type="EMBL" id="KGK32609.1"/>
    </source>
</evidence>
<sequence length="29" mass="3359">VDNIRDEWLKTMRHAELSSDPSDCGKKIN</sequence>